<evidence type="ECO:0000256" key="5">
    <source>
        <dbReference type="PROSITE-ProRule" id="PRU01248"/>
    </source>
</evidence>
<evidence type="ECO:0000313" key="9">
    <source>
        <dbReference type="Proteomes" id="UP000050517"/>
    </source>
</evidence>
<dbReference type="GO" id="GO:0006310">
    <property type="term" value="P:DNA recombination"/>
    <property type="evidence" value="ECO:0007669"/>
    <property type="project" value="UniProtKB-KW"/>
</dbReference>
<dbReference type="RefSeq" id="WP_055121506.1">
    <property type="nucleotide sequence ID" value="NZ_LKST01000001.1"/>
</dbReference>
<sequence length="305" mass="34197">MNTQVTPLFEPYARDWLTLHPVAERTRQDYSSLLDRMLIPAFGAYSLSDIDYRLIQEWTNRSAEHSHSQTRQALTVLSQILDLAEREGHIQRTPMQWVRLPSATRSLPDPLSPEEFHRLVEAMPTTRDRLMSLVLGLGGLRFSELSALEVRDVHEDYLNVGAGLQPRRGGGLIRSDTKAHRQRRVYLPEALLDELQSYIKGKHEEEVLFPSSTGTPVHRGNWVKRILKPACNRAGIKQVTPHALRDTCATLALRQGAAPQVVAAQLGHTDASVTLKHYAGVLVGDQKKLADDLGQLFAEYSQTAS</sequence>
<evidence type="ECO:0000256" key="1">
    <source>
        <dbReference type="ARBA" id="ARBA00008857"/>
    </source>
</evidence>
<dbReference type="PANTHER" id="PTHR30349:SF64">
    <property type="entry name" value="PROPHAGE INTEGRASE INTD-RELATED"/>
    <property type="match status" value="1"/>
</dbReference>
<name>A0A0Q0Z6G0_9CORY</name>
<dbReference type="Pfam" id="PF00589">
    <property type="entry name" value="Phage_integrase"/>
    <property type="match status" value="1"/>
</dbReference>
<proteinExistence type="inferred from homology"/>
<dbReference type="GO" id="GO:0003677">
    <property type="term" value="F:DNA binding"/>
    <property type="evidence" value="ECO:0007669"/>
    <property type="project" value="UniProtKB-UniRule"/>
</dbReference>
<dbReference type="Proteomes" id="UP000050517">
    <property type="component" value="Unassembled WGS sequence"/>
</dbReference>
<organism evidence="8 9">
    <name type="scientific">Corynebacterium oculi</name>
    <dbReference type="NCBI Taxonomy" id="1544416"/>
    <lineage>
        <taxon>Bacteria</taxon>
        <taxon>Bacillati</taxon>
        <taxon>Actinomycetota</taxon>
        <taxon>Actinomycetes</taxon>
        <taxon>Mycobacteriales</taxon>
        <taxon>Corynebacteriaceae</taxon>
        <taxon>Corynebacterium</taxon>
    </lineage>
</organism>
<dbReference type="InterPro" id="IPR004107">
    <property type="entry name" value="Integrase_SAM-like_N"/>
</dbReference>
<dbReference type="CDD" id="cd01189">
    <property type="entry name" value="INT_ICEBs1_C_like"/>
    <property type="match status" value="1"/>
</dbReference>
<comment type="similarity">
    <text evidence="1">Belongs to the 'phage' integrase family.</text>
</comment>
<dbReference type="InterPro" id="IPR044068">
    <property type="entry name" value="CB"/>
</dbReference>
<comment type="caution">
    <text evidence="8">The sequence shown here is derived from an EMBL/GenBank/DDBJ whole genome shotgun (WGS) entry which is preliminary data.</text>
</comment>
<dbReference type="STRING" id="1544416.Cocul_00269"/>
<dbReference type="InterPro" id="IPR010998">
    <property type="entry name" value="Integrase_recombinase_N"/>
</dbReference>
<dbReference type="PROSITE" id="PS51898">
    <property type="entry name" value="TYR_RECOMBINASE"/>
    <property type="match status" value="1"/>
</dbReference>
<reference evidence="8 9" key="1">
    <citation type="submission" date="2015-10" db="EMBL/GenBank/DDBJ databases">
        <title>Corynebacteirum lowii and Corynebacterium oculi species nova, derived from human clinical disease and and emended description of Corynebacterium mastiditis.</title>
        <authorList>
            <person name="Bernard K."/>
            <person name="Pacheco A.L."/>
            <person name="Mcdougall C."/>
            <person name="Burtx T."/>
            <person name="Weibe D."/>
            <person name="Tyler S."/>
            <person name="Olson A.B."/>
            <person name="Cnockaert M."/>
            <person name="Eguchi H."/>
            <person name="Kuwahara T."/>
            <person name="Nakayama-Imaohji H."/>
            <person name="Boudewijins M."/>
            <person name="Van Hoecke F."/>
            <person name="Bernier A.-M."/>
            <person name="Vandamme P."/>
        </authorList>
    </citation>
    <scope>NUCLEOTIDE SEQUENCE [LARGE SCALE GENOMIC DNA]</scope>
    <source>
        <strain evidence="8 9">NML 130210</strain>
    </source>
</reference>
<evidence type="ECO:0000313" key="8">
    <source>
        <dbReference type="EMBL" id="KQB85134.1"/>
    </source>
</evidence>
<evidence type="ECO:0000256" key="2">
    <source>
        <dbReference type="ARBA" id="ARBA00022908"/>
    </source>
</evidence>
<protein>
    <submittedName>
        <fullName evidence="8">Tyrosine recombinase XerD</fullName>
    </submittedName>
</protein>
<accession>A0A0Q0Z6G0</accession>
<dbReference type="OrthoDB" id="1822491at2"/>
<dbReference type="PATRIC" id="fig|1544416.3.peg.276"/>
<keyword evidence="4" id="KW-0233">DNA recombination</keyword>
<evidence type="ECO:0000259" key="6">
    <source>
        <dbReference type="PROSITE" id="PS51898"/>
    </source>
</evidence>
<dbReference type="EMBL" id="LKST01000001">
    <property type="protein sequence ID" value="KQB85134.1"/>
    <property type="molecule type" value="Genomic_DNA"/>
</dbReference>
<evidence type="ECO:0000256" key="4">
    <source>
        <dbReference type="ARBA" id="ARBA00023172"/>
    </source>
</evidence>
<dbReference type="PANTHER" id="PTHR30349">
    <property type="entry name" value="PHAGE INTEGRASE-RELATED"/>
    <property type="match status" value="1"/>
</dbReference>
<feature type="domain" description="Tyr recombinase" evidence="6">
    <location>
        <begin position="106"/>
        <end position="291"/>
    </location>
</feature>
<dbReference type="GO" id="GO:0015074">
    <property type="term" value="P:DNA integration"/>
    <property type="evidence" value="ECO:0007669"/>
    <property type="project" value="UniProtKB-KW"/>
</dbReference>
<gene>
    <name evidence="8" type="primary">xerD_2</name>
    <name evidence="8" type="ORF">Cocul_00269</name>
</gene>
<dbReference type="Gene3D" id="1.10.443.10">
    <property type="entry name" value="Intergrase catalytic core"/>
    <property type="match status" value="1"/>
</dbReference>
<evidence type="ECO:0000259" key="7">
    <source>
        <dbReference type="PROSITE" id="PS51900"/>
    </source>
</evidence>
<dbReference type="PROSITE" id="PS51900">
    <property type="entry name" value="CB"/>
    <property type="match status" value="1"/>
</dbReference>
<keyword evidence="9" id="KW-1185">Reference proteome</keyword>
<dbReference type="SUPFAM" id="SSF56349">
    <property type="entry name" value="DNA breaking-rejoining enzymes"/>
    <property type="match status" value="1"/>
</dbReference>
<keyword evidence="3 5" id="KW-0238">DNA-binding</keyword>
<feature type="domain" description="Core-binding (CB)" evidence="7">
    <location>
        <begin position="7"/>
        <end position="85"/>
    </location>
</feature>
<evidence type="ECO:0000256" key="3">
    <source>
        <dbReference type="ARBA" id="ARBA00023125"/>
    </source>
</evidence>
<keyword evidence="2" id="KW-0229">DNA integration</keyword>
<dbReference type="AlphaFoldDB" id="A0A0Q0Z6G0"/>
<dbReference type="InterPro" id="IPR002104">
    <property type="entry name" value="Integrase_catalytic"/>
</dbReference>
<dbReference type="InterPro" id="IPR013762">
    <property type="entry name" value="Integrase-like_cat_sf"/>
</dbReference>
<dbReference type="Pfam" id="PF14659">
    <property type="entry name" value="Phage_int_SAM_3"/>
    <property type="match status" value="1"/>
</dbReference>
<dbReference type="Gene3D" id="1.10.150.130">
    <property type="match status" value="1"/>
</dbReference>
<dbReference type="InterPro" id="IPR050090">
    <property type="entry name" value="Tyrosine_recombinase_XerCD"/>
</dbReference>
<dbReference type="InterPro" id="IPR011010">
    <property type="entry name" value="DNA_brk_join_enz"/>
</dbReference>